<comment type="similarity">
    <text evidence="3">Belongs to the tryptophan 2-monooxygenase family.</text>
</comment>
<evidence type="ECO:0000256" key="5">
    <source>
        <dbReference type="ARBA" id="ARBA00017871"/>
    </source>
</evidence>
<feature type="binding site" evidence="9">
    <location>
        <position position="387"/>
    </location>
    <ligand>
        <name>substrate</name>
    </ligand>
</feature>
<dbReference type="Pfam" id="PF01593">
    <property type="entry name" value="Amino_oxidase"/>
    <property type="match status" value="1"/>
</dbReference>
<evidence type="ECO:0000256" key="1">
    <source>
        <dbReference type="ARBA" id="ARBA00001974"/>
    </source>
</evidence>
<keyword evidence="6" id="KW-0560">Oxidoreductase</keyword>
<dbReference type="InterPro" id="IPR036188">
    <property type="entry name" value="FAD/NAD-bd_sf"/>
</dbReference>
<dbReference type="AlphaFoldDB" id="A0A848IW13"/>
<dbReference type="InterPro" id="IPR050281">
    <property type="entry name" value="Flavin_monoamine_oxidase"/>
</dbReference>
<reference evidence="11 12" key="1">
    <citation type="submission" date="2020-04" db="EMBL/GenBank/DDBJ databases">
        <title>Flammeovirgaceae bacterium KN852 isolated from deep sea.</title>
        <authorList>
            <person name="Zhang D.-C."/>
        </authorList>
    </citation>
    <scope>NUCLEOTIDE SEQUENCE [LARGE SCALE GENOMIC DNA]</scope>
    <source>
        <strain evidence="11 12">KN852</strain>
    </source>
</reference>
<feature type="binding site" evidence="9">
    <location>
        <begin position="77"/>
        <end position="78"/>
    </location>
    <ligand>
        <name>FAD</name>
        <dbReference type="ChEBI" id="CHEBI:57692"/>
    </ligand>
</feature>
<dbReference type="EMBL" id="JABBNU010000005">
    <property type="protein sequence ID" value="NMM48527.1"/>
    <property type="molecule type" value="Genomic_DNA"/>
</dbReference>
<dbReference type="EC" id="1.13.12.3" evidence="4"/>
<evidence type="ECO:0000256" key="4">
    <source>
        <dbReference type="ARBA" id="ARBA00012535"/>
    </source>
</evidence>
<evidence type="ECO:0000256" key="9">
    <source>
        <dbReference type="PIRSR" id="PIRSR601613-1"/>
    </source>
</evidence>
<evidence type="ECO:0000259" key="10">
    <source>
        <dbReference type="Pfam" id="PF01593"/>
    </source>
</evidence>
<dbReference type="GO" id="GO:0009851">
    <property type="term" value="P:auxin biosynthetic process"/>
    <property type="evidence" value="ECO:0007669"/>
    <property type="project" value="UniProtKB-KW"/>
</dbReference>
<gene>
    <name evidence="11" type="ORF">HH304_08960</name>
</gene>
<evidence type="ECO:0000256" key="3">
    <source>
        <dbReference type="ARBA" id="ARBA00005833"/>
    </source>
</evidence>
<evidence type="ECO:0000256" key="8">
    <source>
        <dbReference type="ARBA" id="ARBA00047321"/>
    </source>
</evidence>
<evidence type="ECO:0000256" key="7">
    <source>
        <dbReference type="ARBA" id="ARBA00023070"/>
    </source>
</evidence>
<comment type="catalytic activity">
    <reaction evidence="8">
        <text>L-tryptophan + O2 = indole-3-acetamide + CO2 + H2O</text>
        <dbReference type="Rhea" id="RHEA:16165"/>
        <dbReference type="ChEBI" id="CHEBI:15377"/>
        <dbReference type="ChEBI" id="CHEBI:15379"/>
        <dbReference type="ChEBI" id="CHEBI:16031"/>
        <dbReference type="ChEBI" id="CHEBI:16526"/>
        <dbReference type="ChEBI" id="CHEBI:57912"/>
        <dbReference type="EC" id="1.13.12.3"/>
    </reaction>
</comment>
<dbReference type="GO" id="GO:0050361">
    <property type="term" value="F:tryptophan 2-monooxygenase activity"/>
    <property type="evidence" value="ECO:0007669"/>
    <property type="project" value="UniProtKB-EC"/>
</dbReference>
<feature type="binding site" evidence="9">
    <location>
        <position position="276"/>
    </location>
    <ligand>
        <name>FAD</name>
        <dbReference type="ChEBI" id="CHEBI:57692"/>
    </ligand>
</feature>
<evidence type="ECO:0000313" key="11">
    <source>
        <dbReference type="EMBL" id="NMM48527.1"/>
    </source>
</evidence>
<comment type="cofactor">
    <cofactor evidence="1">
        <name>FAD</name>
        <dbReference type="ChEBI" id="CHEBI:57692"/>
    </cofactor>
</comment>
<protein>
    <recommendedName>
        <fullName evidence="5">Tryptophan 2-monooxygenase</fullName>
        <ecNumber evidence="4">1.13.12.3</ecNumber>
    </recommendedName>
</protein>
<evidence type="ECO:0000313" key="12">
    <source>
        <dbReference type="Proteomes" id="UP000559010"/>
    </source>
</evidence>
<dbReference type="Proteomes" id="UP000559010">
    <property type="component" value="Unassembled WGS sequence"/>
</dbReference>
<dbReference type="SUPFAM" id="SSF51905">
    <property type="entry name" value="FAD/NAD(P)-binding domain"/>
    <property type="match status" value="1"/>
</dbReference>
<dbReference type="PRINTS" id="PR00757">
    <property type="entry name" value="AMINEOXDASEF"/>
</dbReference>
<dbReference type="InterPro" id="IPR002937">
    <property type="entry name" value="Amino_oxidase"/>
</dbReference>
<evidence type="ECO:0000256" key="6">
    <source>
        <dbReference type="ARBA" id="ARBA00023002"/>
    </source>
</evidence>
<keyword evidence="7" id="KW-0073">Auxin biosynthesis</keyword>
<feature type="binding site" evidence="9">
    <location>
        <position position="468"/>
    </location>
    <ligand>
        <name>FAD</name>
        <dbReference type="ChEBI" id="CHEBI:57692"/>
    </ligand>
</feature>
<evidence type="ECO:0000256" key="2">
    <source>
        <dbReference type="ARBA" id="ARBA00004814"/>
    </source>
</evidence>
<dbReference type="PANTHER" id="PTHR10742:SF410">
    <property type="entry name" value="LYSINE-SPECIFIC HISTONE DEMETHYLASE 2"/>
    <property type="match status" value="1"/>
</dbReference>
<feature type="domain" description="Amine oxidase" evidence="10">
    <location>
        <begin position="57"/>
        <end position="491"/>
    </location>
</feature>
<dbReference type="SUPFAM" id="SSF54373">
    <property type="entry name" value="FAD-linked reductases, C-terminal domain"/>
    <property type="match status" value="1"/>
</dbReference>
<accession>A0A848IW13</accession>
<proteinExistence type="inferred from homology"/>
<dbReference type="RefSeq" id="WP_169680550.1">
    <property type="nucleotide sequence ID" value="NZ_JABBNU010000005.1"/>
</dbReference>
<comment type="caution">
    <text evidence="11">The sequence shown here is derived from an EMBL/GenBank/DDBJ whole genome shotgun (WGS) entry which is preliminary data.</text>
</comment>
<dbReference type="InterPro" id="IPR001613">
    <property type="entry name" value="Flavin_amine_oxidase"/>
</dbReference>
<feature type="binding site" evidence="9">
    <location>
        <position position="58"/>
    </location>
    <ligand>
        <name>FAD</name>
        <dbReference type="ChEBI" id="CHEBI:57692"/>
    </ligand>
</feature>
<dbReference type="Gene3D" id="3.50.50.60">
    <property type="entry name" value="FAD/NAD(P)-binding domain"/>
    <property type="match status" value="1"/>
</dbReference>
<sequence>MSHHDYNKSRRAFMTKVASGVGALTTFSLVPWNLESEPSIIGKSLSPKEVIVIGAGLSGLAAAWELKQAGHKVTVLEARSVAGGRVKTLKQPFADGLTAEAGGYMFSEAYSTANKLIGELGLIKKPVQFPTGGTAYYLAGKRMVASANSNVLPFGLTNEEAQLGPFGLVKKYIIDTLPTDISNPDNWSNPEVLALDKMSVTQYLKKQGASQGVIDLLKTTQYYATAPDKTSMLAVAKSDFGLFMGGAPFMLEGGNDSLPLKMAEKMNDIIHYGVQVTHINSSADGVSVKANRAGHEMNFNGKYIICTLPCTVMRGVKFEPGLSSGKKKAIEEYPYLKITRAYAQVSNAYWKKDDVGGMAYTDKSAFVYTHPTYKSFTYDDRCILEAYMDGDESIKVGKMAKDGVIGHALNLLNSVQPGLMDYYEGGAVKDWTYDPFSLGGPSWAGPGDMSAHLSNLQSPEGRIFFAGEHTTVLRSTMEGALRSGIRAAKNVNDA</sequence>
<comment type="pathway">
    <text evidence="2">Plant hormone metabolism; auxin biosynthesis.</text>
</comment>
<name>A0A848IW13_9BACT</name>
<organism evidence="11 12">
    <name type="scientific">Marinigracilibium pacificum</name>
    <dbReference type="NCBI Taxonomy" id="2729599"/>
    <lineage>
        <taxon>Bacteria</taxon>
        <taxon>Pseudomonadati</taxon>
        <taxon>Bacteroidota</taxon>
        <taxon>Cytophagia</taxon>
        <taxon>Cytophagales</taxon>
        <taxon>Flammeovirgaceae</taxon>
        <taxon>Marinigracilibium</taxon>
    </lineage>
</organism>
<keyword evidence="12" id="KW-1185">Reference proteome</keyword>
<dbReference type="PANTHER" id="PTHR10742">
    <property type="entry name" value="FLAVIN MONOAMINE OXIDASE"/>
    <property type="match status" value="1"/>
</dbReference>